<keyword evidence="3" id="KW-1185">Reference proteome</keyword>
<sequence length="502" mass="56629">MTLRPVLGHSRFDQPHSFLAFTTFLLCMVSVLASTSLGSGPVEDEVATQDVLSLEPQLGINDAPVRAWGVDENGFYVNDFNATACAELHNQIVALVSRTPNQPKHTLQKFFDVYAAQDEELRSRLSDPLLDFLSRIHVPVMLPGKSWPRINFTPRLAQPAADAFWLFEDWELGDEYILLYPDEGGESTGGIFFDMEQNLVCMLDLPGFSVEDCSWHYLETALTRYLEQFQVGKFGPARPSDDDNTYEVYDSNAIVVRRIDGSDLETALGLYDSLLQAIAEHLDGAEILDEPLVDMETLVRWGIQGFAFEFLSRAKTPSFKYIAPGVTVFNSITFNSMMELNNGKFQQWVLDRGMEDMAPMLVFPGDALVQLDTDDEEEKYLFNLSHQYLINNMTGVYLQTDWDWSDAIRFVLPYSIGQNGHIHYGSRPDEPVRGHSVLYQHGPCPFFKGHNTRLFSLLYNWVENVRSGAFSVGPDGVEGGMELYQQVDAEDSPIKTDVGVCW</sequence>
<evidence type="ECO:0000256" key="1">
    <source>
        <dbReference type="SAM" id="SignalP"/>
    </source>
</evidence>
<gene>
    <name evidence="2" type="ORF">VKT23_009253</name>
</gene>
<dbReference type="EMBL" id="JBANRG010000015">
    <property type="protein sequence ID" value="KAK7460532.1"/>
    <property type="molecule type" value="Genomic_DNA"/>
</dbReference>
<accession>A0ABR1JI79</accession>
<feature type="signal peptide" evidence="1">
    <location>
        <begin position="1"/>
        <end position="33"/>
    </location>
</feature>
<keyword evidence="1" id="KW-0732">Signal</keyword>
<organism evidence="2 3">
    <name type="scientific">Marasmiellus scandens</name>
    <dbReference type="NCBI Taxonomy" id="2682957"/>
    <lineage>
        <taxon>Eukaryota</taxon>
        <taxon>Fungi</taxon>
        <taxon>Dikarya</taxon>
        <taxon>Basidiomycota</taxon>
        <taxon>Agaricomycotina</taxon>
        <taxon>Agaricomycetes</taxon>
        <taxon>Agaricomycetidae</taxon>
        <taxon>Agaricales</taxon>
        <taxon>Marasmiineae</taxon>
        <taxon>Omphalotaceae</taxon>
        <taxon>Marasmiellus</taxon>
    </lineage>
</organism>
<protein>
    <submittedName>
        <fullName evidence="2">Uncharacterized protein</fullName>
    </submittedName>
</protein>
<reference evidence="2 3" key="1">
    <citation type="submission" date="2024-01" db="EMBL/GenBank/DDBJ databases">
        <title>A draft genome for the cacao thread blight pathogen Marasmiellus scandens.</title>
        <authorList>
            <person name="Baruah I.K."/>
            <person name="Leung J."/>
            <person name="Bukari Y."/>
            <person name="Amoako-Attah I."/>
            <person name="Meinhardt L.W."/>
            <person name="Bailey B.A."/>
            <person name="Cohen S.P."/>
        </authorList>
    </citation>
    <scope>NUCLEOTIDE SEQUENCE [LARGE SCALE GENOMIC DNA]</scope>
    <source>
        <strain evidence="2 3">GH-19</strain>
    </source>
</reference>
<feature type="chain" id="PRO_5046424412" evidence="1">
    <location>
        <begin position="34"/>
        <end position="502"/>
    </location>
</feature>
<name>A0ABR1JI79_9AGAR</name>
<evidence type="ECO:0000313" key="2">
    <source>
        <dbReference type="EMBL" id="KAK7460532.1"/>
    </source>
</evidence>
<proteinExistence type="predicted"/>
<comment type="caution">
    <text evidence="2">The sequence shown here is derived from an EMBL/GenBank/DDBJ whole genome shotgun (WGS) entry which is preliminary data.</text>
</comment>
<dbReference type="Proteomes" id="UP001498398">
    <property type="component" value="Unassembled WGS sequence"/>
</dbReference>
<evidence type="ECO:0000313" key="3">
    <source>
        <dbReference type="Proteomes" id="UP001498398"/>
    </source>
</evidence>